<keyword evidence="2" id="KW-0732">Signal</keyword>
<evidence type="ECO:0000313" key="9">
    <source>
        <dbReference type="RefSeq" id="XP_002731657.2"/>
    </source>
</evidence>
<evidence type="ECO:0000256" key="4">
    <source>
        <dbReference type="ARBA" id="ARBA00023157"/>
    </source>
</evidence>
<dbReference type="PANTHER" id="PTHR23097">
    <property type="entry name" value="TUMOR NECROSIS FACTOR RECEPTOR SUPERFAMILY MEMBER"/>
    <property type="match status" value="1"/>
</dbReference>
<dbReference type="Proteomes" id="UP000694865">
    <property type="component" value="Unplaced"/>
</dbReference>
<evidence type="ECO:0000256" key="7">
    <source>
        <dbReference type="SAM" id="Phobius"/>
    </source>
</evidence>
<keyword evidence="4" id="KW-1015">Disulfide bond</keyword>
<accession>A0ABM0GK64</accession>
<dbReference type="SUPFAM" id="SSF57586">
    <property type="entry name" value="TNF receptor-like"/>
    <property type="match status" value="1"/>
</dbReference>
<reference evidence="9" key="1">
    <citation type="submission" date="2025-08" db="UniProtKB">
        <authorList>
            <consortium name="RefSeq"/>
        </authorList>
    </citation>
    <scope>IDENTIFICATION</scope>
    <source>
        <tissue evidence="9">Testes</tissue>
    </source>
</reference>
<evidence type="ECO:0000313" key="8">
    <source>
        <dbReference type="Proteomes" id="UP000694865"/>
    </source>
</evidence>
<keyword evidence="1" id="KW-0053">Apoptosis</keyword>
<keyword evidence="3" id="KW-0677">Repeat</keyword>
<keyword evidence="8" id="KW-1185">Reference proteome</keyword>
<gene>
    <name evidence="9" type="primary">LOC100377259</name>
</gene>
<feature type="transmembrane region" description="Helical" evidence="7">
    <location>
        <begin position="167"/>
        <end position="188"/>
    </location>
</feature>
<evidence type="ECO:0000256" key="3">
    <source>
        <dbReference type="ARBA" id="ARBA00022737"/>
    </source>
</evidence>
<sequence>MNPCNKSREYIEVPASVNRTEDNLCGCEDGWYQNYTTDNDSVCLENQMCPPGEGVADYGQCRQCHSNEYSDEWSTTQRCQPQPNCTEEVGGVIFEGNVTERTICNNTKDTIEGDLAKNSTLATSPNEMYMKNIINESTPYTHITNMTTTMTSILKKAEKEGELNYKLITVGAIVSGGLIAVIVAFVISEIRRVYRRRKGLMPSDAPPTRTTNSKGMAVQFADKRKKAKAEKSRTRKLENEATGEANENTPMLMETIERNDVRVVVWQPNKPGPEPELTIPLESWTPNSEERVTCV</sequence>
<dbReference type="RefSeq" id="XP_002731657.2">
    <property type="nucleotide sequence ID" value="XM_002731611.2"/>
</dbReference>
<feature type="compositionally biased region" description="Basic and acidic residues" evidence="6">
    <location>
        <begin position="229"/>
        <end position="239"/>
    </location>
</feature>
<keyword evidence="5" id="KW-0325">Glycoprotein</keyword>
<dbReference type="Gene3D" id="2.10.50.10">
    <property type="entry name" value="Tumor Necrosis Factor Receptor, subunit A, domain 2"/>
    <property type="match status" value="1"/>
</dbReference>
<evidence type="ECO:0000256" key="6">
    <source>
        <dbReference type="SAM" id="MobiDB-lite"/>
    </source>
</evidence>
<dbReference type="InterPro" id="IPR052459">
    <property type="entry name" value="TNFRSF_decoy_receptor"/>
</dbReference>
<evidence type="ECO:0000256" key="2">
    <source>
        <dbReference type="ARBA" id="ARBA00022729"/>
    </source>
</evidence>
<organism evidence="8 9">
    <name type="scientific">Saccoglossus kowalevskii</name>
    <name type="common">Acorn worm</name>
    <dbReference type="NCBI Taxonomy" id="10224"/>
    <lineage>
        <taxon>Eukaryota</taxon>
        <taxon>Metazoa</taxon>
        <taxon>Hemichordata</taxon>
        <taxon>Enteropneusta</taxon>
        <taxon>Harrimaniidae</taxon>
        <taxon>Saccoglossus</taxon>
    </lineage>
</organism>
<evidence type="ECO:0000256" key="5">
    <source>
        <dbReference type="ARBA" id="ARBA00023180"/>
    </source>
</evidence>
<name>A0ABM0GK64_SACKO</name>
<keyword evidence="7" id="KW-0472">Membrane</keyword>
<dbReference type="GeneID" id="100377259"/>
<evidence type="ECO:0000256" key="1">
    <source>
        <dbReference type="ARBA" id="ARBA00022703"/>
    </source>
</evidence>
<dbReference type="PANTHER" id="PTHR23097:SF181">
    <property type="entry name" value="CASPASE-8-LIKE"/>
    <property type="match status" value="1"/>
</dbReference>
<feature type="region of interest" description="Disordered" evidence="6">
    <location>
        <begin position="200"/>
        <end position="247"/>
    </location>
</feature>
<protein>
    <submittedName>
        <fullName evidence="9">Uncharacterized protein LOC100377259</fullName>
    </submittedName>
</protein>
<keyword evidence="7" id="KW-1133">Transmembrane helix</keyword>
<proteinExistence type="predicted"/>
<keyword evidence="7" id="KW-0812">Transmembrane</keyword>